<evidence type="ECO:0000313" key="6">
    <source>
        <dbReference type="EMBL" id="CCO45546.1"/>
    </source>
</evidence>
<keyword evidence="3" id="KW-0804">Transcription</keyword>
<dbReference type="Pfam" id="PF00440">
    <property type="entry name" value="TetR_N"/>
    <property type="match status" value="1"/>
</dbReference>
<dbReference type="PANTHER" id="PTHR47506">
    <property type="entry name" value="TRANSCRIPTIONAL REGULATORY PROTEIN"/>
    <property type="match status" value="1"/>
</dbReference>
<evidence type="ECO:0000313" key="7">
    <source>
        <dbReference type="Proteomes" id="UP000018211"/>
    </source>
</evidence>
<feature type="DNA-binding region" description="H-T-H motif" evidence="4">
    <location>
        <begin position="27"/>
        <end position="46"/>
    </location>
</feature>
<dbReference type="PRINTS" id="PR00455">
    <property type="entry name" value="HTHTETR"/>
</dbReference>
<dbReference type="GO" id="GO:0003677">
    <property type="term" value="F:DNA binding"/>
    <property type="evidence" value="ECO:0007669"/>
    <property type="project" value="UniProtKB-UniRule"/>
</dbReference>
<comment type="caution">
    <text evidence="6">The sequence shown here is derived from an EMBL/GenBank/DDBJ whole genome shotgun (WGS) entry which is preliminary data.</text>
</comment>
<feature type="domain" description="HTH tetR-type" evidence="5">
    <location>
        <begin position="4"/>
        <end position="64"/>
    </location>
</feature>
<gene>
    <name evidence="6" type="ORF">VIBNISOn1_1520056</name>
</gene>
<reference evidence="6 7" key="1">
    <citation type="journal article" date="2013" name="ISME J.">
        <title>Comparative genomics of pathogenic lineages of Vibrio nigripulchritudo identifies virulence-associated traits.</title>
        <authorList>
            <person name="Goudenege D."/>
            <person name="Labreuche Y."/>
            <person name="Krin E."/>
            <person name="Ansquer D."/>
            <person name="Mangenot S."/>
            <person name="Calteau A."/>
            <person name="Medigue C."/>
            <person name="Mazel D."/>
            <person name="Polz M.F."/>
            <person name="Le Roux F."/>
        </authorList>
    </citation>
    <scope>NUCLEOTIDE SEQUENCE [LARGE SCALE GENOMIC DNA]</scope>
    <source>
        <strain evidence="6 7">SOn1</strain>
    </source>
</reference>
<dbReference type="PROSITE" id="PS50977">
    <property type="entry name" value="HTH_TETR_2"/>
    <property type="match status" value="1"/>
</dbReference>
<dbReference type="Pfam" id="PF21993">
    <property type="entry name" value="TetR_C_13_2"/>
    <property type="match status" value="1"/>
</dbReference>
<evidence type="ECO:0000256" key="2">
    <source>
        <dbReference type="ARBA" id="ARBA00023125"/>
    </source>
</evidence>
<dbReference type="SUPFAM" id="SSF46689">
    <property type="entry name" value="Homeodomain-like"/>
    <property type="match status" value="1"/>
</dbReference>
<dbReference type="InterPro" id="IPR001647">
    <property type="entry name" value="HTH_TetR"/>
</dbReference>
<protein>
    <submittedName>
        <fullName evidence="6">Transcriptional regulator, TetR-like</fullName>
    </submittedName>
</protein>
<proteinExistence type="predicted"/>
<dbReference type="Proteomes" id="UP000018211">
    <property type="component" value="Unassembled WGS sequence"/>
</dbReference>
<organism evidence="6 7">
    <name type="scientific">Vibrio nigripulchritudo SOn1</name>
    <dbReference type="NCBI Taxonomy" id="1238450"/>
    <lineage>
        <taxon>Bacteria</taxon>
        <taxon>Pseudomonadati</taxon>
        <taxon>Pseudomonadota</taxon>
        <taxon>Gammaproteobacteria</taxon>
        <taxon>Vibrionales</taxon>
        <taxon>Vibrionaceae</taxon>
        <taxon>Vibrio</taxon>
    </lineage>
</organism>
<keyword evidence="2 4" id="KW-0238">DNA-binding</keyword>
<dbReference type="InterPro" id="IPR009057">
    <property type="entry name" value="Homeodomain-like_sf"/>
</dbReference>
<dbReference type="InterPro" id="IPR036271">
    <property type="entry name" value="Tet_transcr_reg_TetR-rel_C_sf"/>
</dbReference>
<dbReference type="Gene3D" id="1.10.357.10">
    <property type="entry name" value="Tetracycline Repressor, domain 2"/>
    <property type="match status" value="1"/>
</dbReference>
<name>A0AAV2VLY7_9VIBR</name>
<evidence type="ECO:0000256" key="1">
    <source>
        <dbReference type="ARBA" id="ARBA00023015"/>
    </source>
</evidence>
<keyword evidence="1" id="KW-0805">Transcription regulation</keyword>
<dbReference type="SUPFAM" id="SSF48498">
    <property type="entry name" value="Tetracyclin repressor-like, C-terminal domain"/>
    <property type="match status" value="1"/>
</dbReference>
<sequence length="192" mass="22031">MRLGKTKLKIIEAANTLFYEQGYEHTALSQIANEVGISKGNFYHHYKTKDDILEAVLNQRLVMVEEALVSWETEHKQPELRIRSFIQSAVATQSQTQKFGCPIGSLTAELNKLTHPSQNEMKRFFALFRSWLSKQFEELGFQSQADQYAVHLITQSQGAALLAQTFEDESIVTEQAERMESWLSELIERKTS</sequence>
<dbReference type="AlphaFoldDB" id="A0AAV2VLY7"/>
<evidence type="ECO:0000256" key="4">
    <source>
        <dbReference type="PROSITE-ProRule" id="PRU00335"/>
    </source>
</evidence>
<evidence type="ECO:0000256" key="3">
    <source>
        <dbReference type="ARBA" id="ARBA00023163"/>
    </source>
</evidence>
<accession>A0AAV2VLY7</accession>
<evidence type="ECO:0000259" key="5">
    <source>
        <dbReference type="PROSITE" id="PS50977"/>
    </source>
</evidence>
<dbReference type="InterPro" id="IPR054156">
    <property type="entry name" value="YxaF_TetR_C"/>
</dbReference>
<dbReference type="PANTHER" id="PTHR47506:SF1">
    <property type="entry name" value="HTH-TYPE TRANSCRIPTIONAL REGULATOR YJDC"/>
    <property type="match status" value="1"/>
</dbReference>
<dbReference type="RefSeq" id="WP_022610984.1">
    <property type="nucleotide sequence ID" value="NZ_LK391965.1"/>
</dbReference>
<dbReference type="EMBL" id="CAOF01000060">
    <property type="protein sequence ID" value="CCO45546.1"/>
    <property type="molecule type" value="Genomic_DNA"/>
</dbReference>